<evidence type="ECO:0000313" key="10">
    <source>
        <dbReference type="Proteomes" id="UP000275846"/>
    </source>
</evidence>
<evidence type="ECO:0000313" key="11">
    <source>
        <dbReference type="WBParaSite" id="SSLN_0001823501-mRNA-1"/>
    </source>
</evidence>
<dbReference type="InterPro" id="IPR003008">
    <property type="entry name" value="Tubulin_FtsZ_GTPase"/>
</dbReference>
<feature type="domain" description="Tubulin/FtsZ GTPase" evidence="8">
    <location>
        <begin position="50"/>
        <end position="246"/>
    </location>
</feature>
<dbReference type="InterPro" id="IPR036525">
    <property type="entry name" value="Tubulin/FtsZ_GTPase_sf"/>
</dbReference>
<dbReference type="Pfam" id="PF00091">
    <property type="entry name" value="Tubulin"/>
    <property type="match status" value="1"/>
</dbReference>
<comment type="similarity">
    <text evidence="1">Belongs to the tubulin family.</text>
</comment>
<dbReference type="GO" id="GO:0005874">
    <property type="term" value="C:microtubule"/>
    <property type="evidence" value="ECO:0007669"/>
    <property type="project" value="UniProtKB-KW"/>
</dbReference>
<dbReference type="CDD" id="cd02186">
    <property type="entry name" value="alpha_tubulin"/>
    <property type="match status" value="1"/>
</dbReference>
<keyword evidence="4" id="KW-0378">Hydrolase</keyword>
<keyword evidence="3" id="KW-0547">Nucleotide-binding</keyword>
<dbReference type="SUPFAM" id="SSF55307">
    <property type="entry name" value="Tubulin C-terminal domain-like"/>
    <property type="match status" value="1"/>
</dbReference>
<dbReference type="GO" id="GO:0007017">
    <property type="term" value="P:microtubule-based process"/>
    <property type="evidence" value="ECO:0007669"/>
    <property type="project" value="InterPro"/>
</dbReference>
<evidence type="ECO:0000256" key="5">
    <source>
        <dbReference type="ARBA" id="ARBA00023134"/>
    </source>
</evidence>
<evidence type="ECO:0000313" key="9">
    <source>
        <dbReference type="EMBL" id="VDM03955.1"/>
    </source>
</evidence>
<dbReference type="GO" id="GO:0005525">
    <property type="term" value="F:GTP binding"/>
    <property type="evidence" value="ECO:0007669"/>
    <property type="project" value="UniProtKB-KW"/>
</dbReference>
<evidence type="ECO:0000256" key="6">
    <source>
        <dbReference type="ARBA" id="ARBA00049117"/>
    </source>
</evidence>
<proteinExistence type="inferred from homology"/>
<dbReference type="GO" id="GO:0016787">
    <property type="term" value="F:hydrolase activity"/>
    <property type="evidence" value="ECO:0007669"/>
    <property type="project" value="UniProtKB-KW"/>
</dbReference>
<dbReference type="InterPro" id="IPR008280">
    <property type="entry name" value="Tub_FtsZ_C"/>
</dbReference>
<feature type="region of interest" description="Disordered" evidence="7">
    <location>
        <begin position="752"/>
        <end position="776"/>
    </location>
</feature>
<evidence type="ECO:0000256" key="1">
    <source>
        <dbReference type="ARBA" id="ARBA00009636"/>
    </source>
</evidence>
<evidence type="ECO:0000256" key="3">
    <source>
        <dbReference type="ARBA" id="ARBA00022741"/>
    </source>
</evidence>
<dbReference type="InterPro" id="IPR023123">
    <property type="entry name" value="Tubulin_C"/>
</dbReference>
<dbReference type="STRING" id="70667.A0A183TM71"/>
<reference evidence="11" key="1">
    <citation type="submission" date="2016-06" db="UniProtKB">
        <authorList>
            <consortium name="WormBaseParasite"/>
        </authorList>
    </citation>
    <scope>IDENTIFICATION</scope>
</reference>
<evidence type="ECO:0000259" key="8">
    <source>
        <dbReference type="SMART" id="SM00864"/>
    </source>
</evidence>
<dbReference type="PANTHER" id="PTHR11588">
    <property type="entry name" value="TUBULIN"/>
    <property type="match status" value="1"/>
</dbReference>
<dbReference type="InterPro" id="IPR037103">
    <property type="entry name" value="Tubulin/FtsZ-like_C"/>
</dbReference>
<accession>A0A183TM71</accession>
<sequence length="945" mass="102968">MREIITLHMGQAGVQLSHAVWELACLEHCISPTGEFTAAFGDGLPSEGIESVFIECTNGNYCPRALLMDLEPTVIDEVRMGAYRQLWNPVNLISGKEDAASNYARAYFAQSHIHLPNIRERLRVLIEQCDALTCFQLIYSANGGTGSGLTAALCDDLSDLYAKKFKFATSVYPSPTFSEITVEPYNALLHTATTVDICDCAILADNEAVHRAISQNLGEVSTGFSLLNRVIARLINAQFLCHRYHFLGQQRVDVTDLLTNLVPFPRVHFPIMAFAPFVRREALALENFTATQLLSQVYNDNCHFSSINASNQAYMSCAVLFRGAIAHCDAVEAVKAAKLGSRTRFVDWCPTGFKVGVNCSPPISLPADCPLKVNDCSLAMIAGNVGIRDAWYTTRRHFDLLFNKRAFVHWFVSEGMEEGEFMEAADVISSIIQDYEDVSRELKAGNADEPVDLTTTGNHAAAAAVPATAAVAAVPPMPAPPTRRMRKRDPTEGPRQSTVVTRSYHLKSTVGARVEGTQKHLQGQPCAVTLPLTSLSPLSDCRLTSSYLDGRGSLVEGSSPGLNASEGAIATLKYGEVGTTAYSSVLQHLQEFSGSTECDRQTPSEDLLTQSVEYCRQPRQPTIRNCYKNHCQQPPGVHLPLVGHPIVSRVEEMLPERNSSSSGSPNNDWYLQGRRPITDQLEQTQPPPSIPSLKTKRTRNWQPLIDTNCSAAIRVPARHAAETLSTATTATIMDVTTSSGSSFTRVRFYSPIPGTTTTATHNSTPGRRPVPKPRRQMRVGSAVSVCLPSINFLETTAPDDGHCVVIGDGGESSCRPSTSDCGVPSGLFSRTSTCSIWNTPQSFQGENCSNTFRTITPLSGGVTSYTGSADDVSYTLAYASSSSSLSSLLFSESDRVQSNGCEVETDEDDNEEPILDARKPRFSTQTLHCQLNDNHDSGRAKNCDR</sequence>
<dbReference type="SUPFAM" id="SSF52490">
    <property type="entry name" value="Tubulin nucleotide-binding domain-like"/>
    <property type="match status" value="1"/>
</dbReference>
<dbReference type="OrthoDB" id="6234632at2759"/>
<gene>
    <name evidence="9" type="ORF">SSLN_LOCUS17569</name>
</gene>
<dbReference type="InterPro" id="IPR000217">
    <property type="entry name" value="Tubulin"/>
</dbReference>
<organism evidence="11">
    <name type="scientific">Schistocephalus solidus</name>
    <name type="common">Tapeworm</name>
    <dbReference type="NCBI Taxonomy" id="70667"/>
    <lineage>
        <taxon>Eukaryota</taxon>
        <taxon>Metazoa</taxon>
        <taxon>Spiralia</taxon>
        <taxon>Lophotrochozoa</taxon>
        <taxon>Platyhelminthes</taxon>
        <taxon>Cestoda</taxon>
        <taxon>Eucestoda</taxon>
        <taxon>Diphyllobothriidea</taxon>
        <taxon>Diphyllobothriidae</taxon>
        <taxon>Schistocephalus</taxon>
    </lineage>
</organism>
<dbReference type="PRINTS" id="PR01161">
    <property type="entry name" value="TUBULIN"/>
</dbReference>
<keyword evidence="10" id="KW-1185">Reference proteome</keyword>
<comment type="catalytic activity">
    <reaction evidence="6">
        <text>GTP + H2O = GDP + phosphate + H(+)</text>
        <dbReference type="Rhea" id="RHEA:19669"/>
        <dbReference type="ChEBI" id="CHEBI:15377"/>
        <dbReference type="ChEBI" id="CHEBI:15378"/>
        <dbReference type="ChEBI" id="CHEBI:37565"/>
        <dbReference type="ChEBI" id="CHEBI:43474"/>
        <dbReference type="ChEBI" id="CHEBI:58189"/>
    </reaction>
    <physiologicalReaction direction="left-to-right" evidence="6">
        <dbReference type="Rhea" id="RHEA:19670"/>
    </physiologicalReaction>
</comment>
<dbReference type="PRINTS" id="PR01162">
    <property type="entry name" value="ALPHATUBULIN"/>
</dbReference>
<evidence type="ECO:0000256" key="4">
    <source>
        <dbReference type="ARBA" id="ARBA00022801"/>
    </source>
</evidence>
<dbReference type="InterPro" id="IPR002452">
    <property type="entry name" value="Alpha_tubulin"/>
</dbReference>
<dbReference type="InterPro" id="IPR018316">
    <property type="entry name" value="Tubulin/FtsZ_2-layer-sand-dom"/>
</dbReference>
<keyword evidence="2" id="KW-0493">Microtubule</keyword>
<feature type="region of interest" description="Disordered" evidence="7">
    <location>
        <begin position="474"/>
        <end position="499"/>
    </location>
</feature>
<dbReference type="Proteomes" id="UP000275846">
    <property type="component" value="Unassembled WGS sequence"/>
</dbReference>
<dbReference type="Gene3D" id="3.30.1330.20">
    <property type="entry name" value="Tubulin/FtsZ, C-terminal domain"/>
    <property type="match status" value="1"/>
</dbReference>
<dbReference type="Gene3D" id="3.40.50.1440">
    <property type="entry name" value="Tubulin/FtsZ, GTPase domain"/>
    <property type="match status" value="1"/>
</dbReference>
<dbReference type="AlphaFoldDB" id="A0A183TM71"/>
<evidence type="ECO:0000256" key="2">
    <source>
        <dbReference type="ARBA" id="ARBA00022701"/>
    </source>
</evidence>
<protein>
    <submittedName>
        <fullName evidence="11">Tubulin domain-containing protein</fullName>
    </submittedName>
</protein>
<keyword evidence="5" id="KW-0342">GTP-binding</keyword>
<dbReference type="EMBL" id="UYSU01042731">
    <property type="protein sequence ID" value="VDM03955.1"/>
    <property type="molecule type" value="Genomic_DNA"/>
</dbReference>
<dbReference type="SMART" id="SM00864">
    <property type="entry name" value="Tubulin"/>
    <property type="match status" value="1"/>
</dbReference>
<dbReference type="Gene3D" id="1.10.287.600">
    <property type="entry name" value="Helix hairpin bin"/>
    <property type="match status" value="1"/>
</dbReference>
<dbReference type="Pfam" id="PF03953">
    <property type="entry name" value="Tubulin_C"/>
    <property type="match status" value="1"/>
</dbReference>
<dbReference type="WBParaSite" id="SSLN_0001823501-mRNA-1">
    <property type="protein sequence ID" value="SSLN_0001823501-mRNA-1"/>
    <property type="gene ID" value="SSLN_0001823501"/>
</dbReference>
<feature type="compositionally biased region" description="Polar residues" evidence="7">
    <location>
        <begin position="753"/>
        <end position="765"/>
    </location>
</feature>
<evidence type="ECO:0000256" key="7">
    <source>
        <dbReference type="SAM" id="MobiDB-lite"/>
    </source>
</evidence>
<dbReference type="GO" id="GO:0005200">
    <property type="term" value="F:structural constituent of cytoskeleton"/>
    <property type="evidence" value="ECO:0007669"/>
    <property type="project" value="InterPro"/>
</dbReference>
<reference evidence="9 10" key="2">
    <citation type="submission" date="2018-11" db="EMBL/GenBank/DDBJ databases">
        <authorList>
            <consortium name="Pathogen Informatics"/>
        </authorList>
    </citation>
    <scope>NUCLEOTIDE SEQUENCE [LARGE SCALE GENOMIC DNA]</scope>
    <source>
        <strain evidence="9 10">NST_G2</strain>
    </source>
</reference>
<name>A0A183TM71_SCHSO</name>